<dbReference type="RefSeq" id="XP_066831119.1">
    <property type="nucleotide sequence ID" value="XM_066974374.1"/>
</dbReference>
<dbReference type="GeneID" id="92209377"/>
<name>A0ABP0ZPA4_9ASCO</name>
<evidence type="ECO:0000313" key="2">
    <source>
        <dbReference type="Proteomes" id="UP001497383"/>
    </source>
</evidence>
<proteinExistence type="predicted"/>
<sequence>MLTYILEEVDFEEFILLAAAIAPGRGYIVVADADLYHAQLKLPELSPRLVHGCDALQMVLIESWSEMYELLETIQEVKVVALYGILSRFVEEGLQESMDFMVEDQFSAHELNQYFHKLFTFHARNNVQVLMADHPSLALEDTRRNSYNNSTEALLDLVVIPNVYSSKGGQIHTTLRASMQKWFAILESTSGLGKT</sequence>
<accession>A0ABP0ZPA4</accession>
<gene>
    <name evidence="1" type="ORF">LODBEIA_P41810</name>
</gene>
<reference evidence="1 2" key="1">
    <citation type="submission" date="2024-03" db="EMBL/GenBank/DDBJ databases">
        <authorList>
            <person name="Brejova B."/>
        </authorList>
    </citation>
    <scope>NUCLEOTIDE SEQUENCE [LARGE SCALE GENOMIC DNA]</scope>
    <source>
        <strain evidence="1 2">CBS 14171</strain>
    </source>
</reference>
<keyword evidence="2" id="KW-1185">Reference proteome</keyword>
<organism evidence="1 2">
    <name type="scientific">Lodderomyces beijingensis</name>
    <dbReference type="NCBI Taxonomy" id="1775926"/>
    <lineage>
        <taxon>Eukaryota</taxon>
        <taxon>Fungi</taxon>
        <taxon>Dikarya</taxon>
        <taxon>Ascomycota</taxon>
        <taxon>Saccharomycotina</taxon>
        <taxon>Pichiomycetes</taxon>
        <taxon>Debaryomycetaceae</taxon>
        <taxon>Candida/Lodderomyces clade</taxon>
        <taxon>Lodderomyces</taxon>
    </lineage>
</organism>
<protein>
    <submittedName>
        <fullName evidence="1">Uncharacterized protein</fullName>
    </submittedName>
</protein>
<evidence type="ECO:0000313" key="1">
    <source>
        <dbReference type="EMBL" id="CAK9440081.1"/>
    </source>
</evidence>
<dbReference type="Proteomes" id="UP001497383">
    <property type="component" value="Chromosome 5"/>
</dbReference>
<dbReference type="EMBL" id="OZ022409">
    <property type="protein sequence ID" value="CAK9440081.1"/>
    <property type="molecule type" value="Genomic_DNA"/>
</dbReference>